<dbReference type="PANTHER" id="PTHR30570:SF1">
    <property type="entry name" value="PHOSPHATE-BINDING PROTEIN PSTS"/>
    <property type="match status" value="1"/>
</dbReference>
<evidence type="ECO:0000313" key="12">
    <source>
        <dbReference type="Proteomes" id="UP000076490"/>
    </source>
</evidence>
<evidence type="ECO:0000256" key="7">
    <source>
        <dbReference type="ARBA" id="ARBA00023139"/>
    </source>
</evidence>
<evidence type="ECO:0000256" key="9">
    <source>
        <dbReference type="SAM" id="Phobius"/>
    </source>
</evidence>
<dbReference type="RefSeq" id="WP_063182087.1">
    <property type="nucleotide sequence ID" value="NZ_LQNT01000011.1"/>
</dbReference>
<keyword evidence="5" id="KW-0592">Phosphate transport</keyword>
<evidence type="ECO:0000313" key="11">
    <source>
        <dbReference type="EMBL" id="KZE37131.1"/>
    </source>
</evidence>
<dbReference type="Pfam" id="PF12849">
    <property type="entry name" value="PBP_like_2"/>
    <property type="match status" value="1"/>
</dbReference>
<keyword evidence="9" id="KW-1133">Transmembrane helix</keyword>
<accession>A0A163ET59</accession>
<sequence>MKRAGQVLGFIGIVIFVLFLSIPLLLTVLFAGGQAWMPVIVAGVLTVILWFGFAVFGVKRKEIVFGIPLALLAIGLLITSPSLYKLTKPVVQDDGVNLYEYAPFLEDTKAVSTDEPASFRLEGDLPVIDGATALYPLYASFAQAVYPEKDYDPYMSEVMSNRTGQAYESLINGEVDVIFVAGPSDAQKERARQAGKELELTPIGKEAFVFFVNEQNPVQGLSQQEIRGIYSGEITNWKDIGGKSAEIRAYQRPPDSGSQTALEAFMGVTPIMEAPTEQTADLMSGIIEDVADYRNYGGAIGYTFRFYSQSMIGNHDVRLLEIDGVEPTADNIRSGDYPIVSELYAVTAGTDNPNVAPFIDWILSEEGQEIVEKTGYVGIRE</sequence>
<evidence type="ECO:0000256" key="8">
    <source>
        <dbReference type="ARBA" id="ARBA00023288"/>
    </source>
</evidence>
<dbReference type="Gene3D" id="3.40.190.10">
    <property type="entry name" value="Periplasmic binding protein-like II"/>
    <property type="match status" value="2"/>
</dbReference>
<dbReference type="GO" id="GO:0006817">
    <property type="term" value="P:phosphate ion transport"/>
    <property type="evidence" value="ECO:0007669"/>
    <property type="project" value="UniProtKB-KW"/>
</dbReference>
<comment type="function">
    <text evidence="1">Part of the ABC transporter complex PstSACB involved in phosphate import.</text>
</comment>
<proteinExistence type="inferred from homology"/>
<protein>
    <recommendedName>
        <fullName evidence="10">PBP domain-containing protein</fullName>
    </recommendedName>
</protein>
<feature type="domain" description="PBP" evidence="10">
    <location>
        <begin position="128"/>
        <end position="366"/>
    </location>
</feature>
<dbReference type="InterPro" id="IPR050811">
    <property type="entry name" value="Phosphate_ABC_transporter"/>
</dbReference>
<name>A0A163ET59_9BACL</name>
<keyword evidence="5" id="KW-0813">Transport</keyword>
<keyword evidence="9" id="KW-0472">Membrane</keyword>
<dbReference type="OrthoDB" id="9790048at2"/>
<dbReference type="AlphaFoldDB" id="A0A163ET59"/>
<organism evidence="11 12">
    <name type="scientific">Bhargavaea cecembensis</name>
    <dbReference type="NCBI Taxonomy" id="394098"/>
    <lineage>
        <taxon>Bacteria</taxon>
        <taxon>Bacillati</taxon>
        <taxon>Bacillota</taxon>
        <taxon>Bacilli</taxon>
        <taxon>Bacillales</taxon>
        <taxon>Caryophanaceae</taxon>
        <taxon>Bhargavaea</taxon>
    </lineage>
</organism>
<keyword evidence="6" id="KW-0732">Signal</keyword>
<dbReference type="EMBL" id="LQNT01000011">
    <property type="protein sequence ID" value="KZE37131.1"/>
    <property type="molecule type" value="Genomic_DNA"/>
</dbReference>
<comment type="caution">
    <text evidence="11">The sequence shown here is derived from an EMBL/GenBank/DDBJ whole genome shotgun (WGS) entry which is preliminary data.</text>
</comment>
<evidence type="ECO:0000256" key="6">
    <source>
        <dbReference type="ARBA" id="ARBA00022729"/>
    </source>
</evidence>
<dbReference type="GO" id="GO:0005886">
    <property type="term" value="C:plasma membrane"/>
    <property type="evidence" value="ECO:0007669"/>
    <property type="project" value="UniProtKB-SubCell"/>
</dbReference>
<evidence type="ECO:0000259" key="10">
    <source>
        <dbReference type="Pfam" id="PF12849"/>
    </source>
</evidence>
<evidence type="ECO:0000256" key="2">
    <source>
        <dbReference type="ARBA" id="ARBA00004193"/>
    </source>
</evidence>
<gene>
    <name evidence="11" type="ORF">AV656_11145</name>
</gene>
<reference evidence="11 12" key="1">
    <citation type="submission" date="2016-01" db="EMBL/GenBank/DDBJ databases">
        <title>Whole genome sequencing of Bhargavaea cecembensis T14.</title>
        <authorList>
            <person name="Hong K.W."/>
        </authorList>
    </citation>
    <scope>NUCLEOTIDE SEQUENCE [LARGE SCALE GENOMIC DNA]</scope>
    <source>
        <strain evidence="11 12">T14</strain>
    </source>
</reference>
<feature type="transmembrane region" description="Helical" evidence="9">
    <location>
        <begin position="36"/>
        <end position="56"/>
    </location>
</feature>
<dbReference type="InterPro" id="IPR024370">
    <property type="entry name" value="PBP_domain"/>
</dbReference>
<comment type="subcellular location">
    <subcellularLocation>
        <location evidence="2">Cell membrane</location>
        <topology evidence="2">Lipid-anchor</topology>
    </subcellularLocation>
</comment>
<evidence type="ECO:0000256" key="5">
    <source>
        <dbReference type="ARBA" id="ARBA00022592"/>
    </source>
</evidence>
<keyword evidence="7" id="KW-0564">Palmitate</keyword>
<feature type="transmembrane region" description="Helical" evidence="9">
    <location>
        <begin position="63"/>
        <end position="84"/>
    </location>
</feature>
<dbReference type="PANTHER" id="PTHR30570">
    <property type="entry name" value="PERIPLASMIC PHOSPHATE BINDING COMPONENT OF PHOSPHATE ABC TRANSPORTER"/>
    <property type="match status" value="1"/>
</dbReference>
<comment type="subunit">
    <text evidence="4">The complex is composed of two ATP-binding proteins (PstB), two transmembrane proteins (PstC and PstA) and a solute-binding protein (PstS).</text>
</comment>
<evidence type="ECO:0000256" key="3">
    <source>
        <dbReference type="ARBA" id="ARBA00008725"/>
    </source>
</evidence>
<dbReference type="SUPFAM" id="SSF53850">
    <property type="entry name" value="Periplasmic binding protein-like II"/>
    <property type="match status" value="1"/>
</dbReference>
<keyword evidence="9" id="KW-0812">Transmembrane</keyword>
<evidence type="ECO:0000256" key="4">
    <source>
        <dbReference type="ARBA" id="ARBA00011529"/>
    </source>
</evidence>
<evidence type="ECO:0000256" key="1">
    <source>
        <dbReference type="ARBA" id="ARBA00002841"/>
    </source>
</evidence>
<comment type="similarity">
    <text evidence="3">Belongs to the PstS family.</text>
</comment>
<dbReference type="Proteomes" id="UP000076490">
    <property type="component" value="Unassembled WGS sequence"/>
</dbReference>
<feature type="transmembrane region" description="Helical" evidence="9">
    <location>
        <begin position="7"/>
        <end position="30"/>
    </location>
</feature>
<keyword evidence="8" id="KW-0449">Lipoprotein</keyword>